<dbReference type="OrthoDB" id="47328at2759"/>
<dbReference type="InterPro" id="IPR027357">
    <property type="entry name" value="DOCKER_dom"/>
</dbReference>
<name>A0A0A1U0B3_ENTIV</name>
<dbReference type="Pfam" id="PF06920">
    <property type="entry name" value="DHR-2_Lobe_A"/>
    <property type="match status" value="1"/>
</dbReference>
<dbReference type="InterPro" id="IPR046769">
    <property type="entry name" value="DOCKER_Lobe_A"/>
</dbReference>
<dbReference type="GeneID" id="14886216"/>
<evidence type="ECO:0008006" key="9">
    <source>
        <dbReference type="Google" id="ProtNLM"/>
    </source>
</evidence>
<dbReference type="InterPro" id="IPR026791">
    <property type="entry name" value="DOCK"/>
</dbReference>
<dbReference type="PANTHER" id="PTHR23317">
    <property type="entry name" value="DEDICATOR OF CYTOKINESIS DOCK"/>
    <property type="match status" value="1"/>
</dbReference>
<evidence type="ECO:0000313" key="7">
    <source>
        <dbReference type="EMBL" id="ELP87319.1"/>
    </source>
</evidence>
<evidence type="ECO:0000256" key="1">
    <source>
        <dbReference type="ARBA" id="ARBA00022658"/>
    </source>
</evidence>
<dbReference type="PANTHER" id="PTHR23317:SF76">
    <property type="entry name" value="LD20667P"/>
    <property type="match status" value="1"/>
</dbReference>
<keyword evidence="1" id="KW-0344">Guanine-nucleotide releasing factor</keyword>
<comment type="similarity">
    <text evidence="2">Belongs to the DOCK family.</text>
</comment>
<accession>A0A0A1U0B3</accession>
<feature type="coiled-coil region" evidence="3">
    <location>
        <begin position="1979"/>
        <end position="2009"/>
    </location>
</feature>
<dbReference type="GO" id="GO:0007264">
    <property type="term" value="P:small GTPase-mediated signal transduction"/>
    <property type="evidence" value="ECO:0007669"/>
    <property type="project" value="InterPro"/>
</dbReference>
<dbReference type="InterPro" id="IPR043161">
    <property type="entry name" value="DOCK_C_lobe_A"/>
</dbReference>
<dbReference type="PROSITE" id="PS51650">
    <property type="entry name" value="C2_DOCK"/>
    <property type="match status" value="1"/>
</dbReference>
<keyword evidence="3" id="KW-0175">Coiled coil</keyword>
<dbReference type="GO" id="GO:0005085">
    <property type="term" value="F:guanyl-nucleotide exchange factor activity"/>
    <property type="evidence" value="ECO:0007669"/>
    <property type="project" value="UniProtKB-KW"/>
</dbReference>
<dbReference type="Pfam" id="PF14429">
    <property type="entry name" value="DOCK-C2"/>
    <property type="match status" value="1"/>
</dbReference>
<dbReference type="KEGG" id="eiv:EIN_095760"/>
<dbReference type="VEuPathDB" id="AmoebaDB:EIN_095760"/>
<sequence length="2429" mass="281535">MDFQQVDIQSKLVEILEISKKPESKPSVLIKTVKKDKVGAVTTDMVFDSLDTEGHDEIDIYQIRQYFEMSSSDKKPIFLFEKDIRQILNELSLSKPYCVQRNEFPILVKYLQDNENLLRGMSQPTSLFSAYAALYKQPSCIEDVDEKEQIQLDIKPDNLKCNEKDLYHSLFKNQLFAKPKYSKYSLHWKSVLPDNYFNSENFNASTKTPEMFSLLRKKENNESRPKLLFELFAPLFRFKDQALTLAGVHEDVELNYVEKSGFIIGLKNVIVGEENPPETLRFVLSVYDTNLQEKLTEDFNIENGDENAVFCVSAKEMKNSPIVVFVKVLRKGGDDVSTARELYMRGFEDKKSKKKYAERKVWPYWQHLMSGIGSLKDVFENDNGEVSVTFYKPESEGESVYELNTSKENRKVAEMHASFFYKKCNKDVQLVSGQYQYVCEKPSRRERMLDNMRIIKHNEDVIFDYINRLYIYPIDIVYGKEKKRKSYMCVTISVMNDNDFVKCVYQEDGKTLDDKITTQLLFGKTTTFFDEIKIEIPFPLLQSHYLLFDVVELHDGNIKKQFYTVFPLFQNNAIQVQAGIVSLPLYTTIANALSKTEPTKLIMTYSMVLLSSVYPSTTDSHIAINKLIAGSADESFRSVPLIDSIHFLPLILTSFLDSNIVMNRVVLEVLMKTICGHHDSSEKRNKNVEKYISHFCNFKSKDTSLKLIKSLYLMYKYDDKNPQIDVFKQSWLPFELLRKSIKQIGADQNFWTNAVSFSSLFASTIRSHVLNKEIIGMEEGNAHFSYFVRSVMELGYRSESIKMMEEYLDKLSNPYDSVKNGKKYTSNSPEMEAILMIKTQFLGVFEGSLKLYEASNPGHVDVSDITMLDDLLWIRHLPIAFLMREHMMLLRQSEEINRISLYLMVALVARLDLDQELQNEKENCAAMFLPFVVQFLEKFDNFADWKFVRENGKDGRSGQRFNSISLNKTGEKSVLTSDALLLKCKETVQEGTPQQNITDMEMLGLIYTWVLKNIESKVLIEWIGNEVPSRLEILVKVLTRFILLFRNFPVQESLDVYEEIDRNLKLIVNGLKEHGYYMNTTIRVDLTAMLGGEKKFEIPKNRSLRPMRLDDERQSKLHQGLTREIVKVCLDVFIVIFSSLKKQEAYEQLEQLKSVIASKLFEEMVVDDDIFLFVKNLLEDYRKMIFCGNEDFSAKLFSSLIKIFQSKNGEVRERGVEMMCLFTKNNFIQCGNITRSISLMTTAVVEAIDIKKDLFEGSVEALDMIHQMDMKNVNKSVSEMKKSLLVPDIEKLSARQLILRAETLGDIEALTVVVNDMIEIRMKNLRYIQSFKHSIVNRYTRIVDDIVSKSFVVSEKTISEIENIAVQYSSLGIFKEVTKSVEMVKMKWKEVNEFERRLIDVSTKNKEMESQTSRVCNEMKILCQQGIGWVIGNVSSIMSFVTTKNDDLILHENELYKATGEATKFISQYEKYIKIVDTNPIYPVTLQEFIEIIKGCVSVLETYIELKKKKIQMEKAVANEEKRMNEENSHTISNVFEQFSQVLKSQDESNGSSVTRQIRDIQIPSEITSNEKNIGTKSEIFNIISQVISSSIAVFQKIDKIEEKTTSNTQRLEGAEGWYDHERTYISSVLLLKEKLKFLDIMNRVPMHDGGIVSSVMNDLVQWIVSTGNNFAKEYEQANEMRTALKKILFDERFNKQRNSMKRRTARKSMHLEDKNMRRMTVSFEADGKEKAFGCVEGENEIISKILDEMGKDVKSAEGMMKDVEEKWRNGVEKEKSKIEIRHRAEKLWRRFVEEKKGKWSELKELFIRDVDESIIYTNDVILENDIEESKTPELIEDKNDSGDILEKSGDTNKTEKLEAEKEEKNEQQKIEIIPPAIGSAKSSIAPSIGIAGPSLPNTPMKLDTYSGSEHRRRGIEKCNSVCLIRPEENMAKHVSRQSRSMKNNTVDIVPIQMKKVSDYVVSGVFLKDAFMDVCLYKMSQYKTVMKKLKREVKQILTKHNELNELQQKTRDPDAYSDRLYLFAQGYLETPRLYIKWVEKIAQEHGVRQHYLEAALCETHMIFFISRFVSGGDVFEKLKEIVPNSVVRKSRKENKEEIDGFNYNTMSGYIESAFKYFMMKKSCDFAEFLLETTVEYLVRNNDVSRLQDIHSKLQMVYSMKSKKERGDMHFYLVGFYGSVFGKNAEKEFVYHTYETRESFKQEIKAIVPLDRKKEIEELDEKSNATGLSPEKIFIKVIEVTPLYDEEHLFTTSRFKQEIKIGEGGFDKISKRRIVFVTTQPLPSVLRRQLVAEKEVDLYMNPIETCLDDLDEMNENLQKACEPPVNETLTKALNAVLIKENKTISIVELFFKTKFNDIHPEQVNDLWQLINDIVNNLAKALLMHSRTFPNLGINAQFDVAFNHLKRILFDVQDEVEKVTRGIQFYDDDFL</sequence>
<feature type="domain" description="DOCKER" evidence="6">
    <location>
        <begin position="2025"/>
        <end position="2419"/>
    </location>
</feature>
<evidence type="ECO:0000259" key="5">
    <source>
        <dbReference type="PROSITE" id="PS51650"/>
    </source>
</evidence>
<dbReference type="Proteomes" id="UP000014680">
    <property type="component" value="Unassembled WGS sequence"/>
</dbReference>
<gene>
    <name evidence="7" type="ORF">EIN_095760</name>
</gene>
<dbReference type="PROSITE" id="PS51651">
    <property type="entry name" value="DOCKER"/>
    <property type="match status" value="1"/>
</dbReference>
<protein>
    <recommendedName>
        <fullName evidence="9">Dedicator of cytokinesis protein</fullName>
    </recommendedName>
</protein>
<evidence type="ECO:0000313" key="8">
    <source>
        <dbReference type="Proteomes" id="UP000014680"/>
    </source>
</evidence>
<evidence type="ECO:0000256" key="4">
    <source>
        <dbReference type="SAM" id="MobiDB-lite"/>
    </source>
</evidence>
<dbReference type="RefSeq" id="XP_004254090.1">
    <property type="nucleotide sequence ID" value="XM_004254042.1"/>
</dbReference>
<proteinExistence type="inferred from homology"/>
<reference evidence="7 8" key="1">
    <citation type="submission" date="2012-10" db="EMBL/GenBank/DDBJ databases">
        <authorList>
            <person name="Zafar N."/>
            <person name="Inman J."/>
            <person name="Hall N."/>
            <person name="Lorenzi H."/>
            <person name="Caler E."/>
        </authorList>
    </citation>
    <scope>NUCLEOTIDE SEQUENCE [LARGE SCALE GENOMIC DNA]</scope>
    <source>
        <strain evidence="7 8">IP1</strain>
    </source>
</reference>
<evidence type="ECO:0000256" key="2">
    <source>
        <dbReference type="PROSITE-ProRule" id="PRU00983"/>
    </source>
</evidence>
<feature type="region of interest" description="Disordered" evidence="4">
    <location>
        <begin position="1833"/>
        <end position="1868"/>
    </location>
</feature>
<feature type="domain" description="C2 DOCK-type" evidence="5">
    <location>
        <begin position="466"/>
        <end position="616"/>
    </location>
</feature>
<evidence type="ECO:0000256" key="3">
    <source>
        <dbReference type="SAM" id="Coils"/>
    </source>
</evidence>
<evidence type="ECO:0000259" key="6">
    <source>
        <dbReference type="PROSITE" id="PS51651"/>
    </source>
</evidence>
<dbReference type="Gene3D" id="1.25.40.410">
    <property type="match status" value="1"/>
</dbReference>
<dbReference type="InterPro" id="IPR027007">
    <property type="entry name" value="C2_DOCK-type_domain"/>
</dbReference>
<dbReference type="EMBL" id="KB206860">
    <property type="protein sequence ID" value="ELP87319.1"/>
    <property type="molecule type" value="Genomic_DNA"/>
</dbReference>
<organism evidence="7 8">
    <name type="scientific">Entamoeba invadens IP1</name>
    <dbReference type="NCBI Taxonomy" id="370355"/>
    <lineage>
        <taxon>Eukaryota</taxon>
        <taxon>Amoebozoa</taxon>
        <taxon>Evosea</taxon>
        <taxon>Archamoebae</taxon>
        <taxon>Mastigamoebida</taxon>
        <taxon>Entamoebidae</taxon>
        <taxon>Entamoeba</taxon>
    </lineage>
</organism>
<dbReference type="Gene3D" id="2.60.40.150">
    <property type="entry name" value="C2 domain"/>
    <property type="match status" value="1"/>
</dbReference>
<keyword evidence="8" id="KW-1185">Reference proteome</keyword>
<dbReference type="OMA" id="NENIWDI"/>
<dbReference type="InterPro" id="IPR035892">
    <property type="entry name" value="C2_domain_sf"/>
</dbReference>